<proteinExistence type="predicted"/>
<protein>
    <submittedName>
        <fullName evidence="3">Uncharacterized protein</fullName>
    </submittedName>
</protein>
<organism evidence="3 4">
    <name type="scientific">Punica granatum</name>
    <name type="common">Pomegranate</name>
    <dbReference type="NCBI Taxonomy" id="22663"/>
    <lineage>
        <taxon>Eukaryota</taxon>
        <taxon>Viridiplantae</taxon>
        <taxon>Streptophyta</taxon>
        <taxon>Embryophyta</taxon>
        <taxon>Tracheophyta</taxon>
        <taxon>Spermatophyta</taxon>
        <taxon>Magnoliopsida</taxon>
        <taxon>eudicotyledons</taxon>
        <taxon>Gunneridae</taxon>
        <taxon>Pentapetalae</taxon>
        <taxon>rosids</taxon>
        <taxon>malvids</taxon>
        <taxon>Myrtales</taxon>
        <taxon>Lythraceae</taxon>
        <taxon>Punica</taxon>
    </lineage>
</organism>
<evidence type="ECO:0000313" key="4">
    <source>
        <dbReference type="Proteomes" id="UP000233551"/>
    </source>
</evidence>
<reference evidence="3 4" key="1">
    <citation type="submission" date="2017-11" db="EMBL/GenBank/DDBJ databases">
        <title>De-novo sequencing of pomegranate (Punica granatum L.) genome.</title>
        <authorList>
            <person name="Akparov Z."/>
            <person name="Amiraslanov A."/>
            <person name="Hajiyeva S."/>
            <person name="Abbasov M."/>
            <person name="Kaur K."/>
            <person name="Hamwieh A."/>
            <person name="Solovyev V."/>
            <person name="Salamov A."/>
            <person name="Braich B."/>
            <person name="Kosarev P."/>
            <person name="Mahmoud A."/>
            <person name="Hajiyev E."/>
            <person name="Babayeva S."/>
            <person name="Izzatullayeva V."/>
            <person name="Mammadov A."/>
            <person name="Mammadov A."/>
            <person name="Sharifova S."/>
            <person name="Ojaghi J."/>
            <person name="Eynullazada K."/>
            <person name="Bayramov B."/>
            <person name="Abdulazimova A."/>
            <person name="Shahmuradov I."/>
        </authorList>
    </citation>
    <scope>NUCLEOTIDE SEQUENCE [LARGE SCALE GENOMIC DNA]</scope>
    <source>
        <strain evidence="4">cv. AG2017</strain>
        <tissue evidence="3">Leaf</tissue>
    </source>
</reference>
<evidence type="ECO:0000256" key="2">
    <source>
        <dbReference type="SAM" id="SignalP"/>
    </source>
</evidence>
<feature type="signal peptide" evidence="2">
    <location>
        <begin position="1"/>
        <end position="16"/>
    </location>
</feature>
<accession>A0A2I0HJY9</accession>
<dbReference type="Proteomes" id="UP000233551">
    <property type="component" value="Unassembled WGS sequence"/>
</dbReference>
<keyword evidence="2" id="KW-0732">Signal</keyword>
<gene>
    <name evidence="3" type="ORF">CRG98_047973</name>
</gene>
<feature type="chain" id="PRO_5014142958" evidence="2">
    <location>
        <begin position="17"/>
        <end position="120"/>
    </location>
</feature>
<name>A0A2I0HJY9_PUNGR</name>
<evidence type="ECO:0000256" key="1">
    <source>
        <dbReference type="SAM" id="MobiDB-lite"/>
    </source>
</evidence>
<evidence type="ECO:0000313" key="3">
    <source>
        <dbReference type="EMBL" id="PKI31636.1"/>
    </source>
</evidence>
<feature type="region of interest" description="Disordered" evidence="1">
    <location>
        <begin position="88"/>
        <end position="120"/>
    </location>
</feature>
<keyword evidence="4" id="KW-1185">Reference proteome</keyword>
<dbReference type="AlphaFoldDB" id="A0A2I0HJY9"/>
<feature type="compositionally biased region" description="Basic residues" evidence="1">
    <location>
        <begin position="109"/>
        <end position="120"/>
    </location>
</feature>
<sequence>MAILLTTMLLACATTAKIIDANVAEVLQTLFHIFAPQLWNGKQILRVSLWRNRMKEKIMRRRLLARRGEEVAAKIVEERSWRGPREEEIGGTLEELGRQRREGGEGGGGRRRRKRRRTYR</sequence>
<comment type="caution">
    <text evidence="3">The sequence shown here is derived from an EMBL/GenBank/DDBJ whole genome shotgun (WGS) entry which is preliminary data.</text>
</comment>
<dbReference type="EMBL" id="PGOL01008531">
    <property type="protein sequence ID" value="PKI31636.1"/>
    <property type="molecule type" value="Genomic_DNA"/>
</dbReference>
<feature type="compositionally biased region" description="Basic and acidic residues" evidence="1">
    <location>
        <begin position="95"/>
        <end position="104"/>
    </location>
</feature>